<dbReference type="SUPFAM" id="SSF52540">
    <property type="entry name" value="P-loop containing nucleoside triphosphate hydrolases"/>
    <property type="match status" value="1"/>
</dbReference>
<dbReference type="SMART" id="SM00248">
    <property type="entry name" value="ANK"/>
    <property type="match status" value="4"/>
</dbReference>
<dbReference type="Proteomes" id="UP001239445">
    <property type="component" value="Unassembled WGS sequence"/>
</dbReference>
<dbReference type="EMBL" id="MU839862">
    <property type="protein sequence ID" value="KAK1749326.1"/>
    <property type="molecule type" value="Genomic_DNA"/>
</dbReference>
<accession>A0AAJ0B0A9</accession>
<evidence type="ECO:0000259" key="3">
    <source>
        <dbReference type="Pfam" id="PF24883"/>
    </source>
</evidence>
<dbReference type="SUPFAM" id="SSF48403">
    <property type="entry name" value="Ankyrin repeat"/>
    <property type="match status" value="1"/>
</dbReference>
<name>A0AAJ0B0A9_9PEZI</name>
<keyword evidence="5" id="KW-1185">Reference proteome</keyword>
<protein>
    <recommendedName>
        <fullName evidence="3">Nephrocystin 3-like N-terminal domain-containing protein</fullName>
    </recommendedName>
</protein>
<gene>
    <name evidence="4" type="ORF">QBC47DRAFT_153287</name>
</gene>
<dbReference type="InterPro" id="IPR036770">
    <property type="entry name" value="Ankyrin_rpt-contain_sf"/>
</dbReference>
<evidence type="ECO:0000256" key="1">
    <source>
        <dbReference type="ARBA" id="ARBA00022737"/>
    </source>
</evidence>
<dbReference type="InterPro" id="IPR027417">
    <property type="entry name" value="P-loop_NTPase"/>
</dbReference>
<feature type="region of interest" description="Disordered" evidence="2">
    <location>
        <begin position="40"/>
        <end position="111"/>
    </location>
</feature>
<feature type="domain" description="Nephrocystin 3-like N-terminal" evidence="3">
    <location>
        <begin position="441"/>
        <end position="621"/>
    </location>
</feature>
<dbReference type="InterPro" id="IPR002110">
    <property type="entry name" value="Ankyrin_rpt"/>
</dbReference>
<dbReference type="Gene3D" id="1.25.40.20">
    <property type="entry name" value="Ankyrin repeat-containing domain"/>
    <property type="match status" value="2"/>
</dbReference>
<feature type="compositionally biased region" description="Polar residues" evidence="2">
    <location>
        <begin position="71"/>
        <end position="107"/>
    </location>
</feature>
<proteinExistence type="predicted"/>
<sequence>MEPRVSAQGISVLHHPANPTTDIVFVHGFTGHPKSTWTLERSKVRKRERDEAPLPRSKLLRFGRKKAPRQDSAQQSGPGEQSKSSETQVPSFSSENSHGIGTPSGDSSAGGEQGDVYWPYHLLPPVVPSARVLTYGYDTQIRHLAQAPISKNSMHDHAWELLCTLEAKRRAPEEKRRPLLLVAHSLGGLVVKEMLKRARESGIIPGRSYLHDIFLSTTGVMFFGTPHRGADPRAFLHHVLSISLQGLGFKVNKDIVEGLMPRAGRQPDAAAFAEMACEQKWIVYSFQEEYGMPMLFGKKVVDDQSSCLDLPFVETVQHIGSNHMDMCRFHAANDAGYQKVVAALQRIIGTGEPLRSHEDNGLPPQAPMSTEVEKLPNEGSGQVFEAGEDVAHMDVVSPTDNDAPFPENSLTSEQRKRLQDLLWFDQIDARLMTIRTAHFKTCQWFLSTPEAIHWLDVDKMSDHGGLLWIKGKPGAGKSIMMKYLFSHAQKHASGKRSETPIVVSFFFNARGEMIEKSTLGCYRSILLQLLEKAPELQSAMDHLTGSGFRYVDKHGWNIESLTQTLIEAVGLLKRPVKCFIDALDECDEAEVREMVGFLERLGEMALTTGAQGRLHLCFSSRHYPSIVPKKGLQVMLEDRAEHHDDIACYVESELRLGNSLQTEEIKAMILSRCSNIFLWVVLVIPILNREYANGRMTGLRKRLDSIPPGLDDLFDMILTRDDENIDELRVCIQFILFSVTPLTPQALSVAVQLGLDQGFNTEVSSRQMSMADHRRYVDSSSKGLAEVTRSSRPTVQFIHESVRDFLLGKGGRRNRWSGFGDALNSGVAHNFLKECCFAQLRPGFIAHFQDREFTDTQDEVTKVPKPKKGKYPFLEYAVTSVLEHADHAQGEGVCQDDFIKEFPMSGWVLLHNMFEAYQTRRHSTDVYPLYIFADRNLAHLIRSYPMASLHFSLRGGRYGYPILAAIALRHGEALSALIAAVGLDIDIKTSSQLLGQLSLDRSFKFGEEQMGLAAYLVVMDFVPLVQKYLGSYAGQRLSELVHEKHGSSSRTLLFWARSKAMADLLISYGADPNARDCFSNTPLLYAIKVGRLELVEYFCAHAHTIGFNPNVQDLGGRTGLQIICKQFPGGDPDDLAISMTRALNRKPGDLAISMTRALLKTPGIDVNIQDSQGKSALHSALDSTITNPSWDVGEELVRLLLSDPNVDVNLQDNMGRTALHLVCAGATNEGYYGGTDGRPNEEIVRLLLSDPNIDINLQDNTGRTALGPTYAYLGI</sequence>
<keyword evidence="1" id="KW-0677">Repeat</keyword>
<dbReference type="InterPro" id="IPR029058">
    <property type="entry name" value="AB_hydrolase_fold"/>
</dbReference>
<evidence type="ECO:0000313" key="4">
    <source>
        <dbReference type="EMBL" id="KAK1749326.1"/>
    </source>
</evidence>
<dbReference type="PANTHER" id="PTHR10039:SF5">
    <property type="entry name" value="NACHT DOMAIN-CONTAINING PROTEIN"/>
    <property type="match status" value="1"/>
</dbReference>
<dbReference type="Gene3D" id="3.40.50.1820">
    <property type="entry name" value="alpha/beta hydrolase"/>
    <property type="match status" value="1"/>
</dbReference>
<dbReference type="PANTHER" id="PTHR10039">
    <property type="entry name" value="AMELOGENIN"/>
    <property type="match status" value="1"/>
</dbReference>
<dbReference type="SUPFAM" id="SSF53474">
    <property type="entry name" value="alpha/beta-Hydrolases"/>
    <property type="match status" value="1"/>
</dbReference>
<feature type="compositionally biased region" description="Basic residues" evidence="2">
    <location>
        <begin position="58"/>
        <end position="67"/>
    </location>
</feature>
<reference evidence="4" key="1">
    <citation type="submission" date="2023-06" db="EMBL/GenBank/DDBJ databases">
        <title>Genome-scale phylogeny and comparative genomics of the fungal order Sordariales.</title>
        <authorList>
            <consortium name="Lawrence Berkeley National Laboratory"/>
            <person name="Hensen N."/>
            <person name="Bonometti L."/>
            <person name="Westerberg I."/>
            <person name="Brannstrom I.O."/>
            <person name="Guillou S."/>
            <person name="Cros-Aarteil S."/>
            <person name="Calhoun S."/>
            <person name="Haridas S."/>
            <person name="Kuo A."/>
            <person name="Mondo S."/>
            <person name="Pangilinan J."/>
            <person name="Riley R."/>
            <person name="Labutti K."/>
            <person name="Andreopoulos B."/>
            <person name="Lipzen A."/>
            <person name="Chen C."/>
            <person name="Yanf M."/>
            <person name="Daum C."/>
            <person name="Ng V."/>
            <person name="Clum A."/>
            <person name="Steindorff A."/>
            <person name="Ohm R."/>
            <person name="Martin F."/>
            <person name="Silar P."/>
            <person name="Natvig D."/>
            <person name="Lalanne C."/>
            <person name="Gautier V."/>
            <person name="Ament-Velasquez S.L."/>
            <person name="Kruys A."/>
            <person name="Hutchinson M.I."/>
            <person name="Powell A.J."/>
            <person name="Barry K."/>
            <person name="Miller A.N."/>
            <person name="Grigoriev I.V."/>
            <person name="Debuchy R."/>
            <person name="Gladieux P."/>
            <person name="Thoren M.H."/>
            <person name="Johannesson H."/>
        </authorList>
    </citation>
    <scope>NUCLEOTIDE SEQUENCE</scope>
    <source>
        <strain evidence="4">PSN4</strain>
    </source>
</reference>
<dbReference type="Pfam" id="PF00023">
    <property type="entry name" value="Ank"/>
    <property type="match status" value="1"/>
</dbReference>
<dbReference type="InterPro" id="IPR056884">
    <property type="entry name" value="NPHP3-like_N"/>
</dbReference>
<dbReference type="AlphaFoldDB" id="A0AAJ0B0A9"/>
<evidence type="ECO:0000256" key="2">
    <source>
        <dbReference type="SAM" id="MobiDB-lite"/>
    </source>
</evidence>
<dbReference type="Pfam" id="PF24883">
    <property type="entry name" value="NPHP3_N"/>
    <property type="match status" value="1"/>
</dbReference>
<dbReference type="Gene3D" id="3.40.50.300">
    <property type="entry name" value="P-loop containing nucleotide triphosphate hydrolases"/>
    <property type="match status" value="1"/>
</dbReference>
<comment type="caution">
    <text evidence="4">The sequence shown here is derived from an EMBL/GenBank/DDBJ whole genome shotgun (WGS) entry which is preliminary data.</text>
</comment>
<organism evidence="4 5">
    <name type="scientific">Echria macrotheca</name>
    <dbReference type="NCBI Taxonomy" id="438768"/>
    <lineage>
        <taxon>Eukaryota</taxon>
        <taxon>Fungi</taxon>
        <taxon>Dikarya</taxon>
        <taxon>Ascomycota</taxon>
        <taxon>Pezizomycotina</taxon>
        <taxon>Sordariomycetes</taxon>
        <taxon>Sordariomycetidae</taxon>
        <taxon>Sordariales</taxon>
        <taxon>Schizotheciaceae</taxon>
        <taxon>Echria</taxon>
    </lineage>
</organism>
<evidence type="ECO:0000313" key="5">
    <source>
        <dbReference type="Proteomes" id="UP001239445"/>
    </source>
</evidence>